<feature type="region of interest" description="Disordered" evidence="2">
    <location>
        <begin position="199"/>
        <end position="251"/>
    </location>
</feature>
<feature type="compositionally biased region" description="Basic and acidic residues" evidence="2">
    <location>
        <begin position="213"/>
        <end position="225"/>
    </location>
</feature>
<dbReference type="OMA" id="YNFCKGV"/>
<feature type="compositionally biased region" description="Basic and acidic residues" evidence="2">
    <location>
        <begin position="841"/>
        <end position="856"/>
    </location>
</feature>
<gene>
    <name evidence="3" type="ORF">PCYB_115040</name>
</gene>
<name>K6UVG1_PLACD</name>
<dbReference type="Proteomes" id="UP000006319">
    <property type="component" value="Chromosome 11"/>
</dbReference>
<feature type="region of interest" description="Disordered" evidence="2">
    <location>
        <begin position="444"/>
        <end position="483"/>
    </location>
</feature>
<evidence type="ECO:0000313" key="3">
    <source>
        <dbReference type="EMBL" id="GAB67484.1"/>
    </source>
</evidence>
<feature type="compositionally biased region" description="Gly residues" evidence="2">
    <location>
        <begin position="230"/>
        <end position="251"/>
    </location>
</feature>
<keyword evidence="1" id="KW-0175">Coiled coil</keyword>
<feature type="coiled-coil region" evidence="1">
    <location>
        <begin position="1104"/>
        <end position="1138"/>
    </location>
</feature>
<proteinExistence type="predicted"/>
<feature type="region of interest" description="Disordered" evidence="2">
    <location>
        <begin position="81"/>
        <end position="102"/>
    </location>
</feature>
<accession>K6UVG1</accession>
<dbReference type="EMBL" id="DF157103">
    <property type="protein sequence ID" value="GAB67484.1"/>
    <property type="molecule type" value="Genomic_DNA"/>
</dbReference>
<dbReference type="RefSeq" id="XP_004223431.1">
    <property type="nucleotide sequence ID" value="XM_004223383.1"/>
</dbReference>
<evidence type="ECO:0000313" key="4">
    <source>
        <dbReference type="Proteomes" id="UP000006319"/>
    </source>
</evidence>
<evidence type="ECO:0000256" key="1">
    <source>
        <dbReference type="SAM" id="Coils"/>
    </source>
</evidence>
<dbReference type="OrthoDB" id="377690at2759"/>
<keyword evidence="4" id="KW-1185">Reference proteome</keyword>
<feature type="compositionally biased region" description="Basic and acidic residues" evidence="2">
    <location>
        <begin position="82"/>
        <end position="93"/>
    </location>
</feature>
<reference evidence="3 4" key="1">
    <citation type="journal article" date="2012" name="Nat. Genet.">
        <title>Plasmodium cynomolgi genome sequences provide insight into Plasmodium vivax and the monkey malaria clade.</title>
        <authorList>
            <person name="Tachibana S."/>
            <person name="Sullivan S.A."/>
            <person name="Kawai S."/>
            <person name="Nakamura S."/>
            <person name="Kim H.R."/>
            <person name="Goto N."/>
            <person name="Arisue N."/>
            <person name="Palacpac N.M.Q."/>
            <person name="Honma H."/>
            <person name="Yagi M."/>
            <person name="Tougan T."/>
            <person name="Katakai Y."/>
            <person name="Kaneko O."/>
            <person name="Mita T."/>
            <person name="Kita K."/>
            <person name="Yasutomi Y."/>
            <person name="Sutton P.L."/>
            <person name="Shakhbatyan R."/>
            <person name="Horii T."/>
            <person name="Yasunaga T."/>
            <person name="Barnwell J.W."/>
            <person name="Escalante A.A."/>
            <person name="Carlton J.M."/>
            <person name="Tanabe K."/>
        </authorList>
    </citation>
    <scope>NUCLEOTIDE SEQUENCE [LARGE SCALE GENOMIC DNA]</scope>
    <source>
        <strain evidence="3 4">B</strain>
    </source>
</reference>
<dbReference type="VEuPathDB" id="PlasmoDB:PCYB_115040"/>
<organism evidence="3 4">
    <name type="scientific">Plasmodium cynomolgi (strain B)</name>
    <dbReference type="NCBI Taxonomy" id="1120755"/>
    <lineage>
        <taxon>Eukaryota</taxon>
        <taxon>Sar</taxon>
        <taxon>Alveolata</taxon>
        <taxon>Apicomplexa</taxon>
        <taxon>Aconoidasida</taxon>
        <taxon>Haemosporida</taxon>
        <taxon>Plasmodiidae</taxon>
        <taxon>Plasmodium</taxon>
        <taxon>Plasmodium (Plasmodium)</taxon>
    </lineage>
</organism>
<feature type="compositionally biased region" description="Polar residues" evidence="2">
    <location>
        <begin position="753"/>
        <end position="763"/>
    </location>
</feature>
<evidence type="ECO:0000256" key="2">
    <source>
        <dbReference type="SAM" id="MobiDB-lite"/>
    </source>
</evidence>
<dbReference type="AlphaFoldDB" id="K6UVG1"/>
<feature type="region of interest" description="Disordered" evidence="2">
    <location>
        <begin position="118"/>
        <end position="163"/>
    </location>
</feature>
<feature type="coiled-coil region" evidence="1">
    <location>
        <begin position="1003"/>
        <end position="1037"/>
    </location>
</feature>
<feature type="compositionally biased region" description="Basic and acidic residues" evidence="2">
    <location>
        <begin position="459"/>
        <end position="481"/>
    </location>
</feature>
<dbReference type="GeneID" id="14693853"/>
<dbReference type="eggNOG" id="ENOG502QXIS">
    <property type="taxonomic scope" value="Eukaryota"/>
</dbReference>
<dbReference type="KEGG" id="pcy:PCYB_115040"/>
<dbReference type="PhylomeDB" id="K6UVG1"/>
<feature type="region of interest" description="Disordered" evidence="2">
    <location>
        <begin position="709"/>
        <end position="857"/>
    </location>
</feature>
<sequence length="1138" mass="127095">MKLNSQGDDTKGTDVLWESLYNDFNEITKTNKRHCNYIENSLYNFCKGVSSQDSLSYNLKNRSNEWLLLNESKDVASGMPVVREENEGSRDSPNRAATGVGSASWSNLAIQAYLNKNNKQEEEEQVGNKDNDAESVSHPMLQDDQKSDQLRRRHSSFQPSNDYYDGEYVRNNFLDVESDYLKNETYISCNDVVNSEKTRHSEFQNNNSGGALLREEKKSASDESGRVGSQVGGHVGGQLGGHVGGQLGGRLGNQPGVQFDAPFRNGSMFNLMKYNAALKGLGIDGGMGLQNGSSIGSSSHTHNNVNKGVSAFSTSNQQHYENDKSRRLHVTDPKGLFSKREDYTYLLSNKKIYDSVSVGGRDMEMERGHSGDLLGFSPFDIHRGGSGSGARSGLGSGSGRNSLFHKMNRYKNFTVKSDESLTCPSFSYRHNGLEGGVIGGNATKVDEEQLGGDGSNDGYHYDERGSADRGSTHGSRHEDNRVSYNSLEKLDQLLKSKSRYMSNNNRLSDFDFLLKKKNKANAEHLRKSFISYDNYKIDSVMSETFNRNTEMDKSESPPSEQMDQVSHNKLINRSKRLIEISRKCLSGYSDVDQHDLKELYARLDKRKHGTSVAGRSYSNVIDEEECGSVLSAQKRIGKEGELGNNYGLAYNYANGELEEVLCNYLGEKRGSIEGKDSKGQMAEEKNSESVSKLFEAYDKDKISDVNVPLVNNTLKGNPEVEASRGDRKMNKKNNLGHSDDVVGGTTRKKGAHSSGSFCSNSQPNEERHVGRNTREKKKKNKNNLDSVAENSEKLLPPGGDSKGDQEGSSPNAGFKLASIKFPGDEEEEVDSPFGGDANKGASDKHEEELHEKEKNDVYSYEVEQEEDEAGGNNNIPHGEGNITENVERGSLLKGDAPERDTNSVITNSSSVRNFIKNPDFAKMYYNQKKEKVPYAEERKISDGQQKALEQCYDTINHANDVKRLFREKNFLQDLCEKRKVIIQKSKIENTKLNVEIKSLLSFNNNLSYALKEKEAEIKMLKKQKEELEINLMKRINNNGSTQYSLLSNFTSFPALSRNERYSGVHSDSGTCHLLRNRNSCTILNNMADANASVSSGGGNQSSVIQSYEEKIQELLVQVKMYQTKNRDLQEQLRIFMNE</sequence>
<feature type="compositionally biased region" description="Basic and acidic residues" evidence="2">
    <location>
        <begin position="764"/>
        <end position="773"/>
    </location>
</feature>
<feature type="compositionally biased region" description="Basic and acidic residues" evidence="2">
    <location>
        <begin position="141"/>
        <end position="150"/>
    </location>
</feature>
<protein>
    <submittedName>
        <fullName evidence="3">Uncharacterized protein</fullName>
    </submittedName>
</protein>
<feature type="region of interest" description="Disordered" evidence="2">
    <location>
        <begin position="863"/>
        <end position="882"/>
    </location>
</feature>